<evidence type="ECO:0000256" key="2">
    <source>
        <dbReference type="ARBA" id="ARBA00022723"/>
    </source>
</evidence>
<dbReference type="GO" id="GO:0008270">
    <property type="term" value="F:zinc ion binding"/>
    <property type="evidence" value="ECO:0007669"/>
    <property type="project" value="UniProtKB-KW"/>
</dbReference>
<dbReference type="FunFam" id="3.30.160.60:FF:000126">
    <property type="entry name" value="Mds1 and evi1 complex locus protein"/>
    <property type="match status" value="1"/>
</dbReference>
<evidence type="ECO:0000256" key="4">
    <source>
        <dbReference type="ARBA" id="ARBA00022771"/>
    </source>
</evidence>
<dbReference type="EMBL" id="JTDE01003317">
    <property type="protein sequence ID" value="KAF7256192.1"/>
    <property type="molecule type" value="Genomic_DNA"/>
</dbReference>
<dbReference type="SUPFAM" id="SSF57667">
    <property type="entry name" value="beta-beta-alpha zinc fingers"/>
    <property type="match status" value="1"/>
</dbReference>
<keyword evidence="4 7" id="KW-0863">Zinc-finger</keyword>
<dbReference type="AlphaFoldDB" id="A0A8S9YN87"/>
<evidence type="ECO:0000256" key="3">
    <source>
        <dbReference type="ARBA" id="ARBA00022737"/>
    </source>
</evidence>
<gene>
    <name evidence="10" type="ORF">EG68_06791</name>
</gene>
<evidence type="ECO:0000256" key="6">
    <source>
        <dbReference type="ARBA" id="ARBA00023242"/>
    </source>
</evidence>
<evidence type="ECO:0000313" key="11">
    <source>
        <dbReference type="Proteomes" id="UP000822476"/>
    </source>
</evidence>
<dbReference type="GO" id="GO:0000978">
    <property type="term" value="F:RNA polymerase II cis-regulatory region sequence-specific DNA binding"/>
    <property type="evidence" value="ECO:0007669"/>
    <property type="project" value="TreeGrafter"/>
</dbReference>
<keyword evidence="5" id="KW-0862">Zinc</keyword>
<dbReference type="PROSITE" id="PS00028">
    <property type="entry name" value="ZINC_FINGER_C2H2_1"/>
    <property type="match status" value="2"/>
</dbReference>
<evidence type="ECO:0000256" key="5">
    <source>
        <dbReference type="ARBA" id="ARBA00022833"/>
    </source>
</evidence>
<accession>A0A8S9YN87</accession>
<dbReference type="GO" id="GO:0032502">
    <property type="term" value="P:developmental process"/>
    <property type="evidence" value="ECO:0007669"/>
    <property type="project" value="UniProtKB-ARBA"/>
</dbReference>
<feature type="domain" description="C2H2-type" evidence="9">
    <location>
        <begin position="120"/>
        <end position="147"/>
    </location>
</feature>
<keyword evidence="3" id="KW-0677">Repeat</keyword>
<evidence type="ECO:0000313" key="10">
    <source>
        <dbReference type="EMBL" id="KAF7256192.1"/>
    </source>
</evidence>
<dbReference type="InterPro" id="IPR013087">
    <property type="entry name" value="Znf_C2H2_type"/>
</dbReference>
<dbReference type="InterPro" id="IPR036236">
    <property type="entry name" value="Znf_C2H2_sf"/>
</dbReference>
<feature type="region of interest" description="Disordered" evidence="8">
    <location>
        <begin position="279"/>
        <end position="307"/>
    </location>
</feature>
<dbReference type="FunFam" id="3.30.160.60:FF:000202">
    <property type="entry name" value="Zinc finger protein 574"/>
    <property type="match status" value="1"/>
</dbReference>
<organism evidence="10 11">
    <name type="scientific">Paragonimus skrjabini miyazakii</name>
    <dbReference type="NCBI Taxonomy" id="59628"/>
    <lineage>
        <taxon>Eukaryota</taxon>
        <taxon>Metazoa</taxon>
        <taxon>Spiralia</taxon>
        <taxon>Lophotrochozoa</taxon>
        <taxon>Platyhelminthes</taxon>
        <taxon>Trematoda</taxon>
        <taxon>Digenea</taxon>
        <taxon>Plagiorchiida</taxon>
        <taxon>Troglotremata</taxon>
        <taxon>Troglotrematidae</taxon>
        <taxon>Paragonimus</taxon>
    </lineage>
</organism>
<dbReference type="SMART" id="SM00355">
    <property type="entry name" value="ZnF_C2H2"/>
    <property type="match status" value="3"/>
</dbReference>
<keyword evidence="2" id="KW-0479">Metal-binding</keyword>
<dbReference type="Pfam" id="PF00096">
    <property type="entry name" value="zf-C2H2"/>
    <property type="match status" value="3"/>
</dbReference>
<sequence length="507" mass="56800">MDASSGHGIVNAQASEYSCLAGSSHSELPSNESVISVCMEKRPASINCSSECDLIVNSVIGADHSMKANLLLLPETSTLSSIMERGDAERGFGCPHCAKCFTSNSGLKQHMHIHASFKPFTCQVCHKSYTQFSNLCRHKRLHKRCRQRIPCTECGHEFANSYSLMKHQVISGCRSSTTRRRNAMTMRRRDGAIHPFECSSSEHDRKRIVIRNEIVNDSKSFHSEGHLLFLRSHTKNQNALQSLSSFTSPDRVKEWKTDHPGIISTPIVSAIDFSSNNVHSSEDSLTSRTTGSRSVVSNAKNSERDSPSAFCYSFKKPIDLSNHKLDREPMLCSRGSQNAIIAEHSSATRTTGYLDMFEKFTAIPQARSLRPEEVHKYSVLSNESPIQPNLPCVYERSFLYWYKMASCAIRASRLLQNVRSYDGSMAAINLRTGMRKTTHDSSLASVPTIHIRVTVPKRTDVIDDNGVWEQQRRTNVSDHLRCGKRSYPSSTTSYVMYVGSSFPEQPI</sequence>
<evidence type="ECO:0000256" key="1">
    <source>
        <dbReference type="ARBA" id="ARBA00004123"/>
    </source>
</evidence>
<protein>
    <recommendedName>
        <fullName evidence="9">C2H2-type domain-containing protein</fullName>
    </recommendedName>
</protein>
<dbReference type="OrthoDB" id="10004641at2759"/>
<dbReference type="Proteomes" id="UP000822476">
    <property type="component" value="Unassembled WGS sequence"/>
</dbReference>
<dbReference type="PROSITE" id="PS50157">
    <property type="entry name" value="ZINC_FINGER_C2H2_2"/>
    <property type="match status" value="2"/>
</dbReference>
<evidence type="ECO:0000259" key="9">
    <source>
        <dbReference type="PROSITE" id="PS50157"/>
    </source>
</evidence>
<dbReference type="GO" id="GO:0005634">
    <property type="term" value="C:nucleus"/>
    <property type="evidence" value="ECO:0007669"/>
    <property type="project" value="UniProtKB-SubCell"/>
</dbReference>
<feature type="compositionally biased region" description="Low complexity" evidence="8">
    <location>
        <begin position="284"/>
        <end position="297"/>
    </location>
</feature>
<dbReference type="GO" id="GO:0001228">
    <property type="term" value="F:DNA-binding transcription activator activity, RNA polymerase II-specific"/>
    <property type="evidence" value="ECO:0007669"/>
    <property type="project" value="TreeGrafter"/>
</dbReference>
<proteinExistence type="predicted"/>
<comment type="caution">
    <text evidence="10">The sequence shown here is derived from an EMBL/GenBank/DDBJ whole genome shotgun (WGS) entry which is preliminary data.</text>
</comment>
<dbReference type="PANTHER" id="PTHR24376:SF250">
    <property type="entry name" value="ZINC FINGER PROTEIN 770"/>
    <property type="match status" value="1"/>
</dbReference>
<comment type="subcellular location">
    <subcellularLocation>
        <location evidence="1">Nucleus</location>
    </subcellularLocation>
</comment>
<name>A0A8S9YN87_9TREM</name>
<dbReference type="Gene3D" id="3.30.160.60">
    <property type="entry name" value="Classic Zinc Finger"/>
    <property type="match status" value="2"/>
</dbReference>
<feature type="domain" description="C2H2-type" evidence="9">
    <location>
        <begin position="92"/>
        <end position="119"/>
    </location>
</feature>
<keyword evidence="6" id="KW-0539">Nucleus</keyword>
<keyword evidence="11" id="KW-1185">Reference proteome</keyword>
<evidence type="ECO:0000256" key="8">
    <source>
        <dbReference type="SAM" id="MobiDB-lite"/>
    </source>
</evidence>
<evidence type="ECO:0000256" key="7">
    <source>
        <dbReference type="PROSITE-ProRule" id="PRU00042"/>
    </source>
</evidence>
<dbReference type="PANTHER" id="PTHR24376">
    <property type="entry name" value="ZINC FINGER PROTEIN"/>
    <property type="match status" value="1"/>
</dbReference>
<reference evidence="10" key="1">
    <citation type="submission" date="2019-07" db="EMBL/GenBank/DDBJ databases">
        <title>Annotation for the trematode Paragonimus miyazaki's.</title>
        <authorList>
            <person name="Choi Y.-J."/>
        </authorList>
    </citation>
    <scope>NUCLEOTIDE SEQUENCE</scope>
    <source>
        <strain evidence="10">Japan</strain>
    </source>
</reference>